<reference evidence="1 2" key="1">
    <citation type="journal article" date="2019" name="Int. J. Syst. Evol. Microbiol.">
        <title>Rufibacter sediminis sp. nov., isolated from freshwater lake sediment.</title>
        <authorList>
            <person name="Qu J.H."/>
            <person name="Zhang L.J."/>
            <person name="Fu Y.H."/>
            <person name="Li H.F."/>
        </authorList>
    </citation>
    <scope>NUCLEOTIDE SEQUENCE [LARGE SCALE GENOMIC DNA]</scope>
    <source>
        <strain evidence="1 2">H-1</strain>
    </source>
</reference>
<evidence type="ECO:0000313" key="1">
    <source>
        <dbReference type="EMBL" id="MBC3541411.1"/>
    </source>
</evidence>
<comment type="caution">
    <text evidence="1">The sequence shown here is derived from an EMBL/GenBank/DDBJ whole genome shotgun (WGS) entry which is preliminary data.</text>
</comment>
<evidence type="ECO:0008006" key="3">
    <source>
        <dbReference type="Google" id="ProtNLM"/>
    </source>
</evidence>
<name>A0ABR6VW38_9BACT</name>
<dbReference type="EMBL" id="JACOAF010000041">
    <property type="protein sequence ID" value="MBC3541411.1"/>
    <property type="molecule type" value="Genomic_DNA"/>
</dbReference>
<protein>
    <recommendedName>
        <fullName evidence="3">STAS/SEC14 domain-containing protein</fullName>
    </recommendedName>
</protein>
<evidence type="ECO:0000313" key="2">
    <source>
        <dbReference type="Proteomes" id="UP000659698"/>
    </source>
</evidence>
<gene>
    <name evidence="1" type="ORF">H7U12_17080</name>
</gene>
<organism evidence="1 2">
    <name type="scientific">Rufibacter sediminis</name>
    <dbReference type="NCBI Taxonomy" id="2762756"/>
    <lineage>
        <taxon>Bacteria</taxon>
        <taxon>Pseudomonadati</taxon>
        <taxon>Bacteroidota</taxon>
        <taxon>Cytophagia</taxon>
        <taxon>Cytophagales</taxon>
        <taxon>Hymenobacteraceae</taxon>
        <taxon>Rufibacter</taxon>
    </lineage>
</organism>
<keyword evidence="2" id="KW-1185">Reference proteome</keyword>
<proteinExistence type="predicted"/>
<sequence>MIIYNSGFLILDYDPGTDILTVSLPPMEDILIPEISRSFGIIVENARNYDIKRLLFNASDAQAEVQEEAFVPVISEFVKNLCSTRVQKIARVTSSSFFREHVVKKVFKESPSSIQFQSFTEVEPALEWLKEELS</sequence>
<accession>A0ABR6VW38</accession>
<dbReference type="Proteomes" id="UP000659698">
    <property type="component" value="Unassembled WGS sequence"/>
</dbReference>
<dbReference type="RefSeq" id="WP_186640256.1">
    <property type="nucleotide sequence ID" value="NZ_JACOAF010000041.1"/>
</dbReference>